<sequence>MSLTAPARPGARSASPGTDGPLLVPGTLLITYLLCTGRWGSYLGWPERGVYVTDLGIVATAAWVVVRHRAHIVVTRERLLALLPVAALLVWAGVRFVLSGAVDTTSLRDLAPYAYAVLALTALVRVGPAAWRRTAWVVTGGLVLHLVWVAAVVAWPDVPEQLPLLGGRVHVLELRQDFDGAALGLLAAVCLHAALTASRIVPRLAAGLLALLTVPVVLQLANRAGLLALLAAVVVVLLVDARQLMRVRPAYLAAGAVVVVA</sequence>
<accession>A0ABX0H3X1</accession>
<dbReference type="EMBL" id="JAANNP010000173">
    <property type="protein sequence ID" value="NHC16457.1"/>
    <property type="molecule type" value="Genomic_DNA"/>
</dbReference>
<feature type="non-terminal residue" evidence="2">
    <location>
        <position position="261"/>
    </location>
</feature>
<comment type="caution">
    <text evidence="2">The sequence shown here is derived from an EMBL/GenBank/DDBJ whole genome shotgun (WGS) entry which is preliminary data.</text>
</comment>
<organism evidence="2 3">
    <name type="scientific">Motilibacter deserti</name>
    <dbReference type="NCBI Taxonomy" id="2714956"/>
    <lineage>
        <taxon>Bacteria</taxon>
        <taxon>Bacillati</taxon>
        <taxon>Actinomycetota</taxon>
        <taxon>Actinomycetes</taxon>
        <taxon>Motilibacterales</taxon>
        <taxon>Motilibacteraceae</taxon>
        <taxon>Motilibacter</taxon>
    </lineage>
</organism>
<keyword evidence="1" id="KW-1133">Transmembrane helix</keyword>
<protein>
    <recommendedName>
        <fullName evidence="4">EpsG-like glucosyltransferase</fullName>
    </recommendedName>
</protein>
<feature type="transmembrane region" description="Helical" evidence="1">
    <location>
        <begin position="135"/>
        <end position="158"/>
    </location>
</feature>
<reference evidence="2 3" key="1">
    <citation type="submission" date="2020-03" db="EMBL/GenBank/DDBJ databases">
        <title>Two novel Motilibacter sp.</title>
        <authorList>
            <person name="Liu S."/>
        </authorList>
    </citation>
    <scope>NUCLEOTIDE SEQUENCE [LARGE SCALE GENOMIC DNA]</scope>
    <source>
        <strain evidence="2 3">E257</strain>
    </source>
</reference>
<proteinExistence type="predicted"/>
<evidence type="ECO:0000313" key="2">
    <source>
        <dbReference type="EMBL" id="NHC16457.1"/>
    </source>
</evidence>
<feature type="transmembrane region" description="Helical" evidence="1">
    <location>
        <begin position="49"/>
        <end position="66"/>
    </location>
</feature>
<name>A0ABX0H3X1_9ACTN</name>
<feature type="transmembrane region" description="Helical" evidence="1">
    <location>
        <begin position="78"/>
        <end position="98"/>
    </location>
</feature>
<feature type="transmembrane region" description="Helical" evidence="1">
    <location>
        <begin position="110"/>
        <end position="128"/>
    </location>
</feature>
<keyword evidence="3" id="KW-1185">Reference proteome</keyword>
<evidence type="ECO:0008006" key="4">
    <source>
        <dbReference type="Google" id="ProtNLM"/>
    </source>
</evidence>
<dbReference type="RefSeq" id="WP_166284892.1">
    <property type="nucleotide sequence ID" value="NZ_JAANNP010000173.1"/>
</dbReference>
<keyword evidence="1" id="KW-0472">Membrane</keyword>
<keyword evidence="1" id="KW-0812">Transmembrane</keyword>
<evidence type="ECO:0000256" key="1">
    <source>
        <dbReference type="SAM" id="Phobius"/>
    </source>
</evidence>
<dbReference type="Proteomes" id="UP000800981">
    <property type="component" value="Unassembled WGS sequence"/>
</dbReference>
<feature type="transmembrane region" description="Helical" evidence="1">
    <location>
        <begin position="224"/>
        <end position="241"/>
    </location>
</feature>
<evidence type="ECO:0000313" key="3">
    <source>
        <dbReference type="Proteomes" id="UP000800981"/>
    </source>
</evidence>
<gene>
    <name evidence="2" type="ORF">G9H71_21970</name>
</gene>